<evidence type="ECO:0000313" key="1">
    <source>
        <dbReference type="EMBL" id="KAJ7076579.1"/>
    </source>
</evidence>
<protein>
    <submittedName>
        <fullName evidence="1">Uncharacterized protein</fullName>
    </submittedName>
</protein>
<reference evidence="1" key="1">
    <citation type="submission" date="2023-03" db="EMBL/GenBank/DDBJ databases">
        <title>Massive genome expansion in bonnet fungi (Mycena s.s.) driven by repeated elements and novel gene families across ecological guilds.</title>
        <authorList>
            <consortium name="Lawrence Berkeley National Laboratory"/>
            <person name="Harder C.B."/>
            <person name="Miyauchi S."/>
            <person name="Viragh M."/>
            <person name="Kuo A."/>
            <person name="Thoen E."/>
            <person name="Andreopoulos B."/>
            <person name="Lu D."/>
            <person name="Skrede I."/>
            <person name="Drula E."/>
            <person name="Henrissat B."/>
            <person name="Morin E."/>
            <person name="Kohler A."/>
            <person name="Barry K."/>
            <person name="LaButti K."/>
            <person name="Morin E."/>
            <person name="Salamov A."/>
            <person name="Lipzen A."/>
            <person name="Mereny Z."/>
            <person name="Hegedus B."/>
            <person name="Baldrian P."/>
            <person name="Stursova M."/>
            <person name="Weitz H."/>
            <person name="Taylor A."/>
            <person name="Grigoriev I.V."/>
            <person name="Nagy L.G."/>
            <person name="Martin F."/>
            <person name="Kauserud H."/>
        </authorList>
    </citation>
    <scope>NUCLEOTIDE SEQUENCE</scope>
    <source>
        <strain evidence="1">CBHHK173m</strain>
    </source>
</reference>
<name>A0AAD6TV63_9AGAR</name>
<evidence type="ECO:0000313" key="2">
    <source>
        <dbReference type="Proteomes" id="UP001222325"/>
    </source>
</evidence>
<proteinExistence type="predicted"/>
<sequence>MPPVTRLAARAPKHRTTVMRDAVLANDDLLLTCLRYLNFVDLMAFSYTATEFASVVKRMLKGRVRRYTLPFFGSLDSLRLFFSVLEATCSWVVGSIALAVVSVQSDVRGPNNLNIITSGSQVREWVKFLVDVCHFEETLRIMCRGAYAHVGAMYLVFAHRERQAQTVTITTSASSSPSLLFLAAPNTNQQIAVSASHIITPYVELMAAQQALKGWRPSNYAAVYVHHLPGHGTYQDTTPFPGAIALLTSAAQRRRPCGWACPAIHRNARGLVGIGHWKWGGMDGQDPDTDPVLLEMARSDVTFHLGRACSNPMCPNSHYA</sequence>
<dbReference type="Proteomes" id="UP001222325">
    <property type="component" value="Unassembled WGS sequence"/>
</dbReference>
<organism evidence="1 2">
    <name type="scientific">Mycena belliarum</name>
    <dbReference type="NCBI Taxonomy" id="1033014"/>
    <lineage>
        <taxon>Eukaryota</taxon>
        <taxon>Fungi</taxon>
        <taxon>Dikarya</taxon>
        <taxon>Basidiomycota</taxon>
        <taxon>Agaricomycotina</taxon>
        <taxon>Agaricomycetes</taxon>
        <taxon>Agaricomycetidae</taxon>
        <taxon>Agaricales</taxon>
        <taxon>Marasmiineae</taxon>
        <taxon>Mycenaceae</taxon>
        <taxon>Mycena</taxon>
    </lineage>
</organism>
<accession>A0AAD6TV63</accession>
<comment type="caution">
    <text evidence="1">The sequence shown here is derived from an EMBL/GenBank/DDBJ whole genome shotgun (WGS) entry which is preliminary data.</text>
</comment>
<dbReference type="EMBL" id="JARJCN010000080">
    <property type="protein sequence ID" value="KAJ7076579.1"/>
    <property type="molecule type" value="Genomic_DNA"/>
</dbReference>
<gene>
    <name evidence="1" type="ORF">B0H15DRAFT_955593</name>
</gene>
<keyword evidence="2" id="KW-1185">Reference proteome</keyword>
<dbReference type="AlphaFoldDB" id="A0AAD6TV63"/>